<feature type="domain" description="NlpC/P60" evidence="8">
    <location>
        <begin position="84"/>
        <end position="237"/>
    </location>
</feature>
<dbReference type="Gene3D" id="3.40.140.10">
    <property type="entry name" value="Cytidine Deaminase, domain 2"/>
    <property type="match status" value="1"/>
</dbReference>
<protein>
    <submittedName>
        <fullName evidence="9">Proteasome lid subunit RPN8/RPN11, contains Jab1/MPN metalloenzyme (JAMM) motif</fullName>
    </submittedName>
</protein>
<keyword evidence="6" id="KW-0862">Zinc</keyword>
<keyword evidence="5" id="KW-0788">Thiol protease</keyword>
<dbReference type="GO" id="GO:0008270">
    <property type="term" value="F:zinc ion binding"/>
    <property type="evidence" value="ECO:0007669"/>
    <property type="project" value="TreeGrafter"/>
</dbReference>
<dbReference type="PROSITE" id="PS51935">
    <property type="entry name" value="NLPC_P60"/>
    <property type="match status" value="1"/>
</dbReference>
<evidence type="ECO:0000256" key="2">
    <source>
        <dbReference type="ARBA" id="ARBA00022670"/>
    </source>
</evidence>
<dbReference type="SUPFAM" id="SSF102712">
    <property type="entry name" value="JAB1/MPN domain"/>
    <property type="match status" value="1"/>
</dbReference>
<dbReference type="InterPro" id="IPR051929">
    <property type="entry name" value="VirAsm_ModProt"/>
</dbReference>
<keyword evidence="4" id="KW-0378">Hydrolase</keyword>
<dbReference type="SUPFAM" id="SSF54001">
    <property type="entry name" value="Cysteine proteinases"/>
    <property type="match status" value="1"/>
</dbReference>
<dbReference type="Pfam" id="PF14464">
    <property type="entry name" value="Prok-JAB"/>
    <property type="match status" value="1"/>
</dbReference>
<accession>A0A1H9UTG2</accession>
<evidence type="ECO:0000256" key="1">
    <source>
        <dbReference type="ARBA" id="ARBA00007074"/>
    </source>
</evidence>
<dbReference type="Pfam" id="PF00877">
    <property type="entry name" value="NLPC_P60"/>
    <property type="match status" value="1"/>
</dbReference>
<dbReference type="STRING" id="416874.SAMN04487958_107210"/>
<dbReference type="AlphaFoldDB" id="A0A1H9UTG2"/>
<dbReference type="EMBL" id="FOGS01000007">
    <property type="protein sequence ID" value="SES12696.1"/>
    <property type="molecule type" value="Genomic_DNA"/>
</dbReference>
<dbReference type="GO" id="GO:0008234">
    <property type="term" value="F:cysteine-type peptidase activity"/>
    <property type="evidence" value="ECO:0007669"/>
    <property type="project" value="UniProtKB-KW"/>
</dbReference>
<dbReference type="RefSeq" id="WP_092828180.1">
    <property type="nucleotide sequence ID" value="NZ_FOGS01000007.1"/>
</dbReference>
<comment type="similarity">
    <text evidence="1">Belongs to the peptidase C40 family.</text>
</comment>
<dbReference type="GO" id="GO:0000502">
    <property type="term" value="C:proteasome complex"/>
    <property type="evidence" value="ECO:0007669"/>
    <property type="project" value="UniProtKB-KW"/>
</dbReference>
<keyword evidence="7" id="KW-0482">Metalloprotease</keyword>
<evidence type="ECO:0000313" key="10">
    <source>
        <dbReference type="Proteomes" id="UP000198505"/>
    </source>
</evidence>
<dbReference type="Proteomes" id="UP000198505">
    <property type="component" value="Unassembled WGS sequence"/>
</dbReference>
<evidence type="ECO:0000313" key="9">
    <source>
        <dbReference type="EMBL" id="SES12696.1"/>
    </source>
</evidence>
<evidence type="ECO:0000256" key="5">
    <source>
        <dbReference type="ARBA" id="ARBA00022807"/>
    </source>
</evidence>
<dbReference type="InterPro" id="IPR038765">
    <property type="entry name" value="Papain-like_cys_pep_sf"/>
</dbReference>
<evidence type="ECO:0000256" key="6">
    <source>
        <dbReference type="ARBA" id="ARBA00022833"/>
    </source>
</evidence>
<organism evidence="9 10">
    <name type="scientific">Vreelandella subterranea</name>
    <dbReference type="NCBI Taxonomy" id="416874"/>
    <lineage>
        <taxon>Bacteria</taxon>
        <taxon>Pseudomonadati</taxon>
        <taxon>Pseudomonadota</taxon>
        <taxon>Gammaproteobacteria</taxon>
        <taxon>Oceanospirillales</taxon>
        <taxon>Halomonadaceae</taxon>
        <taxon>Vreelandella</taxon>
    </lineage>
</organism>
<keyword evidence="3" id="KW-0479">Metal-binding</keyword>
<reference evidence="10" key="1">
    <citation type="submission" date="2016-10" db="EMBL/GenBank/DDBJ databases">
        <authorList>
            <person name="Varghese N."/>
            <person name="Submissions S."/>
        </authorList>
    </citation>
    <scope>NUCLEOTIDE SEQUENCE [LARGE SCALE GENOMIC DNA]</scope>
    <source>
        <strain evidence="10">CGMCC 1.6495</strain>
    </source>
</reference>
<evidence type="ECO:0000256" key="4">
    <source>
        <dbReference type="ARBA" id="ARBA00022801"/>
    </source>
</evidence>
<name>A0A1H9UTG2_9GAMM</name>
<evidence type="ECO:0000256" key="3">
    <source>
        <dbReference type="ARBA" id="ARBA00022723"/>
    </source>
</evidence>
<evidence type="ECO:0000256" key="7">
    <source>
        <dbReference type="ARBA" id="ARBA00023049"/>
    </source>
</evidence>
<dbReference type="Gene3D" id="3.90.1720.10">
    <property type="entry name" value="endopeptidase domain like (from Nostoc punctiforme)"/>
    <property type="match status" value="1"/>
</dbReference>
<dbReference type="GO" id="GO:0006508">
    <property type="term" value="P:proteolysis"/>
    <property type="evidence" value="ECO:0007669"/>
    <property type="project" value="UniProtKB-KW"/>
</dbReference>
<dbReference type="PANTHER" id="PTHR34858">
    <property type="entry name" value="CYSO-CYSTEINE PEPTIDASE"/>
    <property type="match status" value="1"/>
</dbReference>
<keyword evidence="2" id="KW-0645">Protease</keyword>
<keyword evidence="9" id="KW-0647">Proteasome</keyword>
<proteinExistence type="inferred from homology"/>
<dbReference type="PANTHER" id="PTHR34858:SF1">
    <property type="entry name" value="CYSO-CYSTEINE PEPTIDASE"/>
    <property type="match status" value="1"/>
</dbReference>
<keyword evidence="10" id="KW-1185">Reference proteome</keyword>
<evidence type="ECO:0000259" key="8">
    <source>
        <dbReference type="PROSITE" id="PS51935"/>
    </source>
</evidence>
<sequence>MFYEYHEQLRAEAIAAYPNEAVWLITPGECRRVKNVSTEPTLTFRVGKRAMASAMQRGLLAIAHSHPDFPACPSAADMRGQISSGVPWGIVSTDGETAAEPIWWGEGIERPPLIGRGFRHGIADCYSLIRDYYLLELGIDLPEFPRDWEWWHKGEDLYRDGFKKAGFRVIEASEAKAGDVWLAQLRSKVPSHGGVLLDGGLGLHHPSTTNAVDASRISRREPLARWQHHITHWLRHEAL</sequence>
<dbReference type="InterPro" id="IPR028090">
    <property type="entry name" value="JAB_dom_prok"/>
</dbReference>
<dbReference type="InterPro" id="IPR000064">
    <property type="entry name" value="NLP_P60_dom"/>
</dbReference>
<gene>
    <name evidence="9" type="ORF">SAMN04487958_107210</name>
</gene>
<dbReference type="GO" id="GO:0008235">
    <property type="term" value="F:metalloexopeptidase activity"/>
    <property type="evidence" value="ECO:0007669"/>
    <property type="project" value="TreeGrafter"/>
</dbReference>